<organism evidence="1">
    <name type="scientific">Daphnia magna</name>
    <dbReference type="NCBI Taxonomy" id="35525"/>
    <lineage>
        <taxon>Eukaryota</taxon>
        <taxon>Metazoa</taxon>
        <taxon>Ecdysozoa</taxon>
        <taxon>Arthropoda</taxon>
        <taxon>Crustacea</taxon>
        <taxon>Branchiopoda</taxon>
        <taxon>Diplostraca</taxon>
        <taxon>Cladocera</taxon>
        <taxon>Anomopoda</taxon>
        <taxon>Daphniidae</taxon>
        <taxon>Daphnia</taxon>
    </lineage>
</organism>
<proteinExistence type="predicted"/>
<reference evidence="1" key="1">
    <citation type="submission" date="2015-10" db="EMBL/GenBank/DDBJ databases">
        <title>EvidentialGene: Evidence-directed Construction of Complete mRNA Transcriptomes without Genomes.</title>
        <authorList>
            <person name="Gilbert D.G."/>
        </authorList>
    </citation>
    <scope>NUCLEOTIDE SEQUENCE</scope>
</reference>
<sequence>MVIVNGDDDIAIALCKLVEGFLSVFRRLPLFLVDDVNHAQYNAAEENPGKIKELYIKKSQFLATTTPYQIGPGHFNVLRLT</sequence>
<dbReference type="AlphaFoldDB" id="A0A0P6HPQ3"/>
<accession>A0A0P6HPQ3</accession>
<evidence type="ECO:0000313" key="1">
    <source>
        <dbReference type="EMBL" id="JAN77370.1"/>
    </source>
</evidence>
<dbReference type="EMBL" id="GDIQ01017367">
    <property type="protein sequence ID" value="JAN77370.1"/>
    <property type="molecule type" value="Transcribed_RNA"/>
</dbReference>
<protein>
    <submittedName>
        <fullName evidence="1">Uncharacterized protein</fullName>
    </submittedName>
</protein>
<name>A0A0P6HPQ3_9CRUS</name>